<sequence length="160" mass="18554">MLVDFNTLPEESRVWIYQANRSFTPEELADIKNKLNVFIENWTAHGSDLQAGYLIKYKRFIVIGLNQDLNSATGCSIDASVHFIQQLEKDYNVDLMDKMNVSYKQGEFIAHKSLVDFKKMAKERAVSKNTIVFNNLVNNIAEFKENWEVPASESWHSRFL</sequence>
<dbReference type="RefSeq" id="WP_130962813.1">
    <property type="nucleotide sequence ID" value="NZ_SIRT01000001.1"/>
</dbReference>
<name>A0A4V2JAL1_9FLAO</name>
<organism evidence="1 2">
    <name type="scientific">Hyunsoonleella flava</name>
    <dbReference type="NCBI Taxonomy" id="2527939"/>
    <lineage>
        <taxon>Bacteria</taxon>
        <taxon>Pseudomonadati</taxon>
        <taxon>Bacteroidota</taxon>
        <taxon>Flavobacteriia</taxon>
        <taxon>Flavobacteriales</taxon>
        <taxon>Flavobacteriaceae</taxon>
    </lineage>
</organism>
<accession>A0A4V2JAL1</accession>
<gene>
    <name evidence="1" type="ORF">EYD45_02780</name>
</gene>
<dbReference type="Proteomes" id="UP000291142">
    <property type="component" value="Unassembled WGS sequence"/>
</dbReference>
<dbReference type="EMBL" id="SIRT01000001">
    <property type="protein sequence ID" value="TBN06826.1"/>
    <property type="molecule type" value="Genomic_DNA"/>
</dbReference>
<proteinExistence type="predicted"/>
<keyword evidence="2" id="KW-1185">Reference proteome</keyword>
<dbReference type="AlphaFoldDB" id="A0A4V2JAL1"/>
<reference evidence="1 2" key="1">
    <citation type="submission" date="2019-02" db="EMBL/GenBank/DDBJ databases">
        <title>Hyunsoonleella sp., isolated from marine sediment.</title>
        <authorList>
            <person name="Liu B.-T."/>
        </authorList>
    </citation>
    <scope>NUCLEOTIDE SEQUENCE [LARGE SCALE GENOMIC DNA]</scope>
    <source>
        <strain evidence="1 2">T58</strain>
    </source>
</reference>
<evidence type="ECO:0000313" key="2">
    <source>
        <dbReference type="Proteomes" id="UP000291142"/>
    </source>
</evidence>
<dbReference type="OrthoDB" id="978691at2"/>
<protein>
    <submittedName>
        <fullName evidence="1">ABC transporter ATPase</fullName>
    </submittedName>
</protein>
<evidence type="ECO:0000313" key="1">
    <source>
        <dbReference type="EMBL" id="TBN06826.1"/>
    </source>
</evidence>
<comment type="caution">
    <text evidence="1">The sequence shown here is derived from an EMBL/GenBank/DDBJ whole genome shotgun (WGS) entry which is preliminary data.</text>
</comment>